<feature type="region of interest" description="Disordered" evidence="1">
    <location>
        <begin position="925"/>
        <end position="980"/>
    </location>
</feature>
<feature type="compositionally biased region" description="Low complexity" evidence="1">
    <location>
        <begin position="765"/>
        <end position="782"/>
    </location>
</feature>
<dbReference type="InterPro" id="IPR009057">
    <property type="entry name" value="Homeodomain-like_sf"/>
</dbReference>
<feature type="compositionally biased region" description="Polar residues" evidence="1">
    <location>
        <begin position="46"/>
        <end position="55"/>
    </location>
</feature>
<evidence type="ECO:0000259" key="3">
    <source>
        <dbReference type="PROSITE" id="PS51294"/>
    </source>
</evidence>
<dbReference type="InterPro" id="IPR017930">
    <property type="entry name" value="Myb_dom"/>
</dbReference>
<keyword evidence="4" id="KW-0238">DNA-binding</keyword>
<name>A0A0F7SKA7_PHARH</name>
<dbReference type="PROSITE" id="PS50090">
    <property type="entry name" value="MYB_LIKE"/>
    <property type="match status" value="1"/>
</dbReference>
<evidence type="ECO:0000256" key="1">
    <source>
        <dbReference type="SAM" id="MobiDB-lite"/>
    </source>
</evidence>
<keyword evidence="4" id="KW-0371">Homeobox</keyword>
<dbReference type="SUPFAM" id="SSF46689">
    <property type="entry name" value="Homeodomain-like"/>
    <property type="match status" value="1"/>
</dbReference>
<dbReference type="SMART" id="SM00717">
    <property type="entry name" value="SANT"/>
    <property type="match status" value="1"/>
</dbReference>
<proteinExistence type="predicted"/>
<feature type="compositionally biased region" description="Low complexity" evidence="1">
    <location>
        <begin position="87"/>
        <end position="101"/>
    </location>
</feature>
<accession>A0A0F7SKA7</accession>
<feature type="compositionally biased region" description="Low complexity" evidence="1">
    <location>
        <begin position="955"/>
        <end position="978"/>
    </location>
</feature>
<feature type="region of interest" description="Disordered" evidence="1">
    <location>
        <begin position="379"/>
        <end position="425"/>
    </location>
</feature>
<feature type="region of interest" description="Disordered" evidence="1">
    <location>
        <begin position="1050"/>
        <end position="1088"/>
    </location>
</feature>
<dbReference type="CDD" id="cd00167">
    <property type="entry name" value="SANT"/>
    <property type="match status" value="1"/>
</dbReference>
<dbReference type="InterPro" id="IPR001005">
    <property type="entry name" value="SANT/Myb"/>
</dbReference>
<feature type="compositionally biased region" description="Low complexity" evidence="1">
    <location>
        <begin position="831"/>
        <end position="850"/>
    </location>
</feature>
<dbReference type="Gene3D" id="1.10.10.60">
    <property type="entry name" value="Homeodomain-like"/>
    <property type="match status" value="1"/>
</dbReference>
<dbReference type="AlphaFoldDB" id="A0A0F7SKA7"/>
<feature type="domain" description="HTH myb-type" evidence="3">
    <location>
        <begin position="1005"/>
        <end position="1052"/>
    </location>
</feature>
<feature type="compositionally biased region" description="Polar residues" evidence="1">
    <location>
        <begin position="19"/>
        <end position="33"/>
    </location>
</feature>
<feature type="compositionally biased region" description="Polar residues" evidence="1">
    <location>
        <begin position="1055"/>
        <end position="1067"/>
    </location>
</feature>
<feature type="compositionally biased region" description="Gly residues" evidence="1">
    <location>
        <begin position="783"/>
        <end position="795"/>
    </location>
</feature>
<feature type="region of interest" description="Disordered" evidence="1">
    <location>
        <begin position="80"/>
        <end position="114"/>
    </location>
</feature>
<feature type="region of interest" description="Disordered" evidence="1">
    <location>
        <begin position="484"/>
        <end position="556"/>
    </location>
</feature>
<feature type="compositionally biased region" description="Low complexity" evidence="1">
    <location>
        <begin position="385"/>
        <end position="401"/>
    </location>
</feature>
<dbReference type="Pfam" id="PF00249">
    <property type="entry name" value="Myb_DNA-binding"/>
    <property type="match status" value="1"/>
</dbReference>
<feature type="compositionally biased region" description="Basic and acidic residues" evidence="1">
    <location>
        <begin position="200"/>
        <end position="209"/>
    </location>
</feature>
<evidence type="ECO:0000313" key="4">
    <source>
        <dbReference type="EMBL" id="CDZ98775.1"/>
    </source>
</evidence>
<protein>
    <submittedName>
        <fullName evidence="4">Homeodomain-like containing protein</fullName>
    </submittedName>
</protein>
<feature type="compositionally biased region" description="Polar residues" evidence="1">
    <location>
        <begin position="694"/>
        <end position="706"/>
    </location>
</feature>
<feature type="compositionally biased region" description="Polar residues" evidence="1">
    <location>
        <begin position="1"/>
        <end position="11"/>
    </location>
</feature>
<feature type="compositionally biased region" description="Basic and acidic residues" evidence="1">
    <location>
        <begin position="945"/>
        <end position="954"/>
    </location>
</feature>
<feature type="region of interest" description="Disordered" evidence="1">
    <location>
        <begin position="126"/>
        <end position="266"/>
    </location>
</feature>
<sequence>MSTSVCSSSPARSLPPNTPSSSTFPVCQPTSSESNRHYPSNRRSKPSIQYGQESGSLAGLGMGDVAYSFLGLQTQRVTPQQLYSHEQQGQQQQGASSAANSPHRHHPYHHSPFTSRLTDQLLPSVSISTSHSASSLRSSPDRPTVFPTSRSSPNIHRHSSIVPPSPPVALRDSLRHKTRSRSPSAHTILGGYAGSSSPLKRKEGIRERSPSPSPMRPTPERSLARLSETEDDGESAFEDEEIDELEDDEDENDDEAVPTASLPNQSDIVLLEDALSELNVEFGLGEDEEEGDDESREMRGIRDIYGLVQPLMPVFKFMPKWKTQLVEQAETIQSLRRVIDVQAELGRLAMEEDRAIQKVHQTNWETEALSMISKAARSTGLPPASSFSSTDSTRPHSSSTTGSAEPGLFKKTSSGKESGFSKIESNGQEDYENLLRQWVELQAEHRKSTAEKTTMRYSLRHAEAQIQLLTKELYFLRASALHGRRPIPPSQSTSALPPPPTGKVHYTSGESSAHPPSPSAARVVNATIVRASADSGPGPSSSGLSSTSTKRHTLGDARSEHLLLAARRLRTLRAKDPEIGLIRTEDYVTNRLEAPIVDRNGSRFIREGAGVGGEDVWGVEDEFDGWLGSAAGGRQDKTPRTLGRGRAGNGKGRKPNGVVNTPSTVPRPTTTTSVGKSIGTPLEIPVRQAVEQRSFPTPTTTQSGDPNGTPKAKKDLFTPRSVGPPSGATFDDLLMAVHTLSQPLTVESAGLDGERKVAGSDDHPSSSSSGAGSPLHASIRLGGLLGSSSGSGMGQNGQSARYGSTHPRQGAESEDENNQRQDQSRVSSIRSGSIDTTPSSGSSHSFSSPPNAQAILEPAFQFRPDPPTESTPHLPYTSALPRFLPYQTPIQLSHLVNSSPGGIASSPVLRQAGDKHMALSAIPMRVREEQVESSEGEDEEDTEVEVNRTQRDSSRAQNQAQRQALITSASALSSSPSLKDGKNAKAWELTAAGMPARRVRSPYLKWSIREDELLARGVAKYGQKWDLVSKTVPTRSYHQCRQRWLRKLGVFDNKPSPSQTTHNNPSDAQEPLGITSRKGRFPKTATAA</sequence>
<feature type="compositionally biased region" description="Basic and acidic residues" evidence="1">
    <location>
        <begin position="752"/>
        <end position="764"/>
    </location>
</feature>
<reference evidence="4" key="1">
    <citation type="submission" date="2014-08" db="EMBL/GenBank/DDBJ databases">
        <authorList>
            <person name="Sharma Rahul"/>
            <person name="Thines Marco"/>
        </authorList>
    </citation>
    <scope>NUCLEOTIDE SEQUENCE</scope>
</reference>
<feature type="region of interest" description="Disordered" evidence="1">
    <location>
        <begin position="747"/>
        <end position="851"/>
    </location>
</feature>
<feature type="region of interest" description="Disordered" evidence="1">
    <location>
        <begin position="628"/>
        <end position="725"/>
    </location>
</feature>
<feature type="domain" description="Myb-like" evidence="2">
    <location>
        <begin position="1005"/>
        <end position="1048"/>
    </location>
</feature>
<dbReference type="PROSITE" id="PS51294">
    <property type="entry name" value="HTH_MYB"/>
    <property type="match status" value="1"/>
</dbReference>
<feature type="compositionally biased region" description="Low complexity" evidence="1">
    <location>
        <begin position="655"/>
        <end position="674"/>
    </location>
</feature>
<feature type="region of interest" description="Disordered" evidence="1">
    <location>
        <begin position="1"/>
        <end position="57"/>
    </location>
</feature>
<evidence type="ECO:0000259" key="2">
    <source>
        <dbReference type="PROSITE" id="PS50090"/>
    </source>
</evidence>
<feature type="compositionally biased region" description="Acidic residues" evidence="1">
    <location>
        <begin position="931"/>
        <end position="944"/>
    </location>
</feature>
<dbReference type="GO" id="GO:0003677">
    <property type="term" value="F:DNA binding"/>
    <property type="evidence" value="ECO:0007669"/>
    <property type="project" value="UniProtKB-KW"/>
</dbReference>
<dbReference type="EMBL" id="LN483345">
    <property type="protein sequence ID" value="CDZ98775.1"/>
    <property type="molecule type" value="Genomic_DNA"/>
</dbReference>
<feature type="compositionally biased region" description="Acidic residues" evidence="1">
    <location>
        <begin position="229"/>
        <end position="256"/>
    </location>
</feature>
<feature type="compositionally biased region" description="Low complexity" evidence="1">
    <location>
        <begin position="126"/>
        <end position="138"/>
    </location>
</feature>
<organism evidence="4">
    <name type="scientific">Phaffia rhodozyma</name>
    <name type="common">Yeast</name>
    <name type="synonym">Xanthophyllomyces dendrorhous</name>
    <dbReference type="NCBI Taxonomy" id="264483"/>
    <lineage>
        <taxon>Eukaryota</taxon>
        <taxon>Fungi</taxon>
        <taxon>Dikarya</taxon>
        <taxon>Basidiomycota</taxon>
        <taxon>Agaricomycotina</taxon>
        <taxon>Tremellomycetes</taxon>
        <taxon>Cystofilobasidiales</taxon>
        <taxon>Mrakiaceae</taxon>
        <taxon>Phaffia</taxon>
    </lineage>
</organism>
<feature type="compositionally biased region" description="Low complexity" evidence="1">
    <location>
        <begin position="535"/>
        <end position="548"/>
    </location>
</feature>